<dbReference type="SMART" id="SM01211">
    <property type="entry name" value="GATase_5"/>
    <property type="match status" value="1"/>
</dbReference>
<comment type="similarity">
    <text evidence="2">In the N-terminal section; belongs to the FGAMS family.</text>
</comment>
<evidence type="ECO:0000256" key="13">
    <source>
        <dbReference type="SAM" id="MobiDB-lite"/>
    </source>
</evidence>
<dbReference type="HAMAP" id="MF_00419">
    <property type="entry name" value="PurL_1"/>
    <property type="match status" value="1"/>
</dbReference>
<evidence type="ECO:0000259" key="16">
    <source>
        <dbReference type="Pfam" id="PF18076"/>
    </source>
</evidence>
<dbReference type="PANTHER" id="PTHR10099:SF1">
    <property type="entry name" value="PHOSPHORIBOSYLFORMYLGLYCINAMIDINE SYNTHASE"/>
    <property type="match status" value="1"/>
</dbReference>
<organism evidence="18 19">
    <name type="scientific">Batrachochytrium salamandrivorans</name>
    <dbReference type="NCBI Taxonomy" id="1357716"/>
    <lineage>
        <taxon>Eukaryota</taxon>
        <taxon>Fungi</taxon>
        <taxon>Fungi incertae sedis</taxon>
        <taxon>Chytridiomycota</taxon>
        <taxon>Chytridiomycota incertae sedis</taxon>
        <taxon>Chytridiomycetes</taxon>
        <taxon>Rhizophydiales</taxon>
        <taxon>Rhizophydiales incertae sedis</taxon>
        <taxon>Batrachochytrium</taxon>
    </lineage>
</organism>
<dbReference type="Gene3D" id="3.30.1330.10">
    <property type="entry name" value="PurM-like, N-terminal domain"/>
    <property type="match status" value="2"/>
</dbReference>
<proteinExistence type="inferred from homology"/>
<evidence type="ECO:0000256" key="2">
    <source>
        <dbReference type="ARBA" id="ARBA00008608"/>
    </source>
</evidence>
<dbReference type="NCBIfam" id="NF003672">
    <property type="entry name" value="PRK05297.1"/>
    <property type="match status" value="1"/>
</dbReference>
<feature type="compositionally biased region" description="Low complexity" evidence="13">
    <location>
        <begin position="40"/>
        <end position="49"/>
    </location>
</feature>
<dbReference type="InterPro" id="IPR055181">
    <property type="entry name" value="FGAR-AT_PurM_N-like"/>
</dbReference>
<feature type="domain" description="Phosphoribosylformylglycinamidine synthase N-terminal" evidence="16">
    <location>
        <begin position="62"/>
        <end position="212"/>
    </location>
</feature>
<dbReference type="SUPFAM" id="SSF52317">
    <property type="entry name" value="Class I glutamine amidotransferase-like"/>
    <property type="match status" value="1"/>
</dbReference>
<dbReference type="InterPro" id="IPR041609">
    <property type="entry name" value="PurL_linker"/>
</dbReference>
<dbReference type="EC" id="6.3.5.3" evidence="3"/>
<comment type="pathway">
    <text evidence="1">Purine metabolism; IMP biosynthesis via de novo pathway; 5-amino-1-(5-phospho-D-ribosyl)imidazole from N(2)-formyl-N(1)-(5-phospho-D-ribosyl)glycinamide: step 1/2.</text>
</comment>
<evidence type="ECO:0000256" key="8">
    <source>
        <dbReference type="ARBA" id="ARBA00022840"/>
    </source>
</evidence>
<dbReference type="Pfam" id="PF02769">
    <property type="entry name" value="AIRS_C"/>
    <property type="match status" value="2"/>
</dbReference>
<evidence type="ECO:0000259" key="15">
    <source>
        <dbReference type="Pfam" id="PF18072"/>
    </source>
</evidence>
<evidence type="ECO:0000259" key="17">
    <source>
        <dbReference type="Pfam" id="PF22689"/>
    </source>
</evidence>
<dbReference type="CDD" id="cd02203">
    <property type="entry name" value="PurL_repeat1"/>
    <property type="match status" value="1"/>
</dbReference>
<evidence type="ECO:0000256" key="9">
    <source>
        <dbReference type="ARBA" id="ARBA00022842"/>
    </source>
</evidence>
<keyword evidence="19" id="KW-1185">Reference proteome</keyword>
<dbReference type="PANTHER" id="PTHR10099">
    <property type="entry name" value="PHOSPHORIBOSYLFORMYLGLYCINAMIDINE SYNTHASE"/>
    <property type="match status" value="1"/>
</dbReference>
<dbReference type="InterPro" id="IPR036921">
    <property type="entry name" value="PurM-like_N_sf"/>
</dbReference>
<evidence type="ECO:0000256" key="10">
    <source>
        <dbReference type="ARBA" id="ARBA00022962"/>
    </source>
</evidence>
<sequence>MIVIPGSHALSEFRKNRLLKELQDGMALLDSSELPGGGNSSSSNSSNNSHLQTITDVRAFHVHLVQAAVGASSEAITDEDIKTLELLLAYGTLSANTYSSQDILLKDALREVKGRTTVPDLASGTWHLVFVTPRPGTISPWSSKATDIASICGLGNKVQRLERATAYFVCVANNSSNDLVLDPATFEAVKPHVHDRMMHAVTQTIPDEVVLFAVGDPRPLKTVDLVSAATTNQAGSQDTPSTSLPKSVLAKANTDWGLALADDEIEYLVDAFLHPTEADQPRNPTDVELMMFAQVNSEHCRHKIFGATWTIDGMQHDTSLFAMIKNTYKLNPEYILSAYSDNAAVLEGPMGVRFSFDPDSKLYNTSLEEIHTLVKVETHNHPTAVSPFPGASTGSGGEIRDEAAVGQGSKTKAGLTGFTVSNLYIPGFEQPWEGANPGNPAHIASALDIMMQAPLGGAAFNNEFGRPSITGYFRTYLEQIPIDKSGSVEWRGYHKPIMIAGGMGSVRPMHVLKHRISPGAHIIVLGGPAMLIGLGGGAASSMAQGQSSAALDFASVQRENPEMQRRAQMVIDTCTSYGDQNPIVAVHDVGAGGLSNALPELVHDSDLGAIFQLRQVPCADPRMSPMEIWCNESQERYVLAVSPEDLDRFNAIAVRERCPYAVVGVSTAEKRLVLQDKLLGTTPIDLPMSTLFGKPPKMHRIAETIPDIRIPLEGMTNFSLDEMATRLLSLPTVASKLFLITIGDRCVTGLIARDQLVGPWQVPVADVGVVLSSHHAEEYSGQAMAIGERSPLALISPAASARMSVAESLTNLASSNVLDLKTVRLSANWMSAASHPGEGVALYDAVKAVGLDICPKLGLTVPVGKDSMSMKTKWNRPSTDGSTNESAVTSPLSVIITAYGPVADARLTITPQLKTNQGETILVLIDLARGKQRLGGSCLAQVFNQVGNTCPDVDDISLLAKFWAMIQAGRSLSDSLFLAYHDRSDGGLFVTVLEMCFAGHVGATVDLSSYIEIAHPSTAESEHSAAMAALYNEELGAVVQIKATDFARLQALAAAHGFPADLLHNIGTVDTQSPQQTISFYSSTPKRLSQQPLLSAPRVHYHRLWQATSFRIQSRRDNPVCAQSEYDSLLDIADPGLHLSATFDTSPPATTATLGSADALLTKNVIDMRLIVVVMREQGSNSHMELASAFFRAGFLPIDVHMTEIVSASNNGNTNSSSIDLANNKRIVGLALPGGFSYGDVLGAGAGWAKSILLNTTARSHLSKFFSRSDTFTLGVCNGCQMLATLAPEMIPGTQSWPRFVRNTSEQFEARVSAVRVPMSTKSIFLKGMEGSILPIAVAHGEGRAEFIAKSGQDAPLPNEVALADGTVALQFVNNYEQVADAEQYPFNPNGSVSGITGVTSLDGRVLALMPHPERVVRGVTNTWGGVLDGNGFGHDSAWIRMFENARAWVGDRLE</sequence>
<dbReference type="Gene3D" id="1.10.8.750">
    <property type="entry name" value="Phosphoribosylformylglycinamidine synthase, linker domain"/>
    <property type="match status" value="1"/>
</dbReference>
<evidence type="ECO:0000256" key="11">
    <source>
        <dbReference type="ARBA" id="ARBA00029823"/>
    </source>
</evidence>
<dbReference type="InterPro" id="IPR036676">
    <property type="entry name" value="PurM-like_C_sf"/>
</dbReference>
<dbReference type="Pfam" id="PF18072">
    <property type="entry name" value="FGAR-AT_linker"/>
    <property type="match status" value="1"/>
</dbReference>
<dbReference type="Gene3D" id="3.90.650.10">
    <property type="entry name" value="PurM-like C-terminal domain"/>
    <property type="match status" value="2"/>
</dbReference>
<dbReference type="Pfam" id="PF18076">
    <property type="entry name" value="FGAR-AT_N"/>
    <property type="match status" value="1"/>
</dbReference>
<dbReference type="InterPro" id="IPR040707">
    <property type="entry name" value="FGAR-AT_N"/>
</dbReference>
<protein>
    <recommendedName>
        <fullName evidence="3">phosphoribosylformylglycinamidine synthase</fullName>
        <ecNumber evidence="3">6.3.5.3</ecNumber>
    </recommendedName>
    <alternativeName>
        <fullName evidence="12">Formylglycinamide ribonucleotide amidotransferase</fullName>
    </alternativeName>
    <alternativeName>
        <fullName evidence="11">Formylglycinamide ribotide amidotransferase</fullName>
    </alternativeName>
</protein>
<evidence type="ECO:0000256" key="6">
    <source>
        <dbReference type="ARBA" id="ARBA00022741"/>
    </source>
</evidence>
<evidence type="ECO:0000313" key="19">
    <source>
        <dbReference type="Proteomes" id="UP001648503"/>
    </source>
</evidence>
<evidence type="ECO:0000259" key="14">
    <source>
        <dbReference type="Pfam" id="PF02769"/>
    </source>
</evidence>
<evidence type="ECO:0000256" key="5">
    <source>
        <dbReference type="ARBA" id="ARBA00022723"/>
    </source>
</evidence>
<reference evidence="18 19" key="1">
    <citation type="submission" date="2021-02" db="EMBL/GenBank/DDBJ databases">
        <title>Variation within the Batrachochytrium salamandrivorans European outbreak.</title>
        <authorList>
            <person name="Kelly M."/>
            <person name="Pasmans F."/>
            <person name="Shea T.P."/>
            <person name="Munoz J.F."/>
            <person name="Carranza S."/>
            <person name="Cuomo C.A."/>
            <person name="Martel A."/>
        </authorList>
    </citation>
    <scope>NUCLEOTIDE SEQUENCE [LARGE SCALE GENOMIC DNA]</scope>
    <source>
        <strain evidence="18 19">AMFP18/2</strain>
    </source>
</reference>
<dbReference type="InterPro" id="IPR029062">
    <property type="entry name" value="Class_I_gatase-like"/>
</dbReference>
<keyword evidence="5" id="KW-0479">Metal-binding</keyword>
<gene>
    <name evidence="18" type="ORF">BASA50_008338</name>
</gene>
<evidence type="ECO:0000256" key="3">
    <source>
        <dbReference type="ARBA" id="ARBA00012747"/>
    </source>
</evidence>
<dbReference type="Gene3D" id="3.40.50.880">
    <property type="match status" value="1"/>
</dbReference>
<comment type="caution">
    <text evidence="18">The sequence shown here is derived from an EMBL/GenBank/DDBJ whole genome shotgun (WGS) entry which is preliminary data.</text>
</comment>
<dbReference type="CDD" id="cd02204">
    <property type="entry name" value="PurL_repeat2"/>
    <property type="match status" value="1"/>
</dbReference>
<evidence type="ECO:0000256" key="12">
    <source>
        <dbReference type="ARBA" id="ARBA00032632"/>
    </source>
</evidence>
<dbReference type="SUPFAM" id="SSF56042">
    <property type="entry name" value="PurM C-terminal domain-like"/>
    <property type="match status" value="2"/>
</dbReference>
<dbReference type="InterPro" id="IPR010073">
    <property type="entry name" value="PurL_large"/>
</dbReference>
<keyword evidence="10" id="KW-0315">Glutamine amidotransferase</keyword>
<dbReference type="NCBIfam" id="TIGR01735">
    <property type="entry name" value="FGAM_synt"/>
    <property type="match status" value="1"/>
</dbReference>
<keyword evidence="6" id="KW-0547">Nucleotide-binding</keyword>
<keyword evidence="7" id="KW-0658">Purine biosynthesis</keyword>
<evidence type="ECO:0000256" key="7">
    <source>
        <dbReference type="ARBA" id="ARBA00022755"/>
    </source>
</evidence>
<feature type="domain" description="Phosphoribosylformylglycinamidine synthase linker" evidence="15">
    <location>
        <begin position="249"/>
        <end position="303"/>
    </location>
</feature>
<dbReference type="Proteomes" id="UP001648503">
    <property type="component" value="Unassembled WGS sequence"/>
</dbReference>
<dbReference type="SUPFAM" id="SSF109736">
    <property type="entry name" value="FGAM synthase PurL, linker domain"/>
    <property type="match status" value="1"/>
</dbReference>
<dbReference type="InterPro" id="IPR036604">
    <property type="entry name" value="PurS-like_sf"/>
</dbReference>
<dbReference type="SUPFAM" id="SSF82697">
    <property type="entry name" value="PurS-like"/>
    <property type="match status" value="1"/>
</dbReference>
<dbReference type="Pfam" id="PF22689">
    <property type="entry name" value="FGAR-AT_PurM_N-like"/>
    <property type="match status" value="1"/>
</dbReference>
<keyword evidence="4" id="KW-0436">Ligase</keyword>
<keyword evidence="8" id="KW-0067">ATP-binding</keyword>
<feature type="domain" description="PurM-like C-terminal" evidence="14">
    <location>
        <begin position="518"/>
        <end position="676"/>
    </location>
</feature>
<dbReference type="EMBL" id="JAFCIX010000391">
    <property type="protein sequence ID" value="KAH6592055.1"/>
    <property type="molecule type" value="Genomic_DNA"/>
</dbReference>
<dbReference type="InterPro" id="IPR010918">
    <property type="entry name" value="PurM-like_C_dom"/>
</dbReference>
<evidence type="ECO:0000256" key="1">
    <source>
        <dbReference type="ARBA" id="ARBA00004920"/>
    </source>
</evidence>
<evidence type="ECO:0000256" key="4">
    <source>
        <dbReference type="ARBA" id="ARBA00022598"/>
    </source>
</evidence>
<dbReference type="SUPFAM" id="SSF55326">
    <property type="entry name" value="PurM N-terminal domain-like"/>
    <property type="match status" value="2"/>
</dbReference>
<feature type="domain" description="PurM-like C-terminal" evidence="14">
    <location>
        <begin position="921"/>
        <end position="1069"/>
    </location>
</feature>
<feature type="domain" description="FGAR-AT PurM N-terminal-like" evidence="17">
    <location>
        <begin position="735"/>
        <end position="900"/>
    </location>
</feature>
<accession>A0ABQ8F4I7</accession>
<name>A0ABQ8F4I7_9FUNG</name>
<dbReference type="PROSITE" id="PS51273">
    <property type="entry name" value="GATASE_TYPE_1"/>
    <property type="match status" value="1"/>
</dbReference>
<feature type="region of interest" description="Disordered" evidence="13">
    <location>
        <begin position="30"/>
        <end position="49"/>
    </location>
</feature>
<dbReference type="Pfam" id="PF13507">
    <property type="entry name" value="GATase_5"/>
    <property type="match status" value="1"/>
</dbReference>
<evidence type="ECO:0000313" key="18">
    <source>
        <dbReference type="EMBL" id="KAH6592055.1"/>
    </source>
</evidence>
<keyword evidence="9" id="KW-0460">Magnesium</keyword>